<reference evidence="2 3" key="1">
    <citation type="submission" date="2019-01" db="EMBL/GenBank/DDBJ databases">
        <title>Sequencing of cultivated peanut Arachis hypogaea provides insights into genome evolution and oil improvement.</title>
        <authorList>
            <person name="Chen X."/>
        </authorList>
    </citation>
    <scope>NUCLEOTIDE SEQUENCE [LARGE SCALE GENOMIC DNA]</scope>
    <source>
        <strain evidence="3">cv. Fuhuasheng</strain>
        <tissue evidence="2">Leaves</tissue>
    </source>
</reference>
<feature type="region of interest" description="Disordered" evidence="1">
    <location>
        <begin position="47"/>
        <end position="70"/>
    </location>
</feature>
<dbReference type="PANTHER" id="PTHR33067">
    <property type="entry name" value="RNA-DIRECTED DNA POLYMERASE-RELATED"/>
    <property type="match status" value="1"/>
</dbReference>
<proteinExistence type="predicted"/>
<evidence type="ECO:0008006" key="4">
    <source>
        <dbReference type="Google" id="ProtNLM"/>
    </source>
</evidence>
<dbReference type="InterPro" id="IPR021109">
    <property type="entry name" value="Peptidase_aspartic_dom_sf"/>
</dbReference>
<gene>
    <name evidence="2" type="ORF">Ahy_B06g082920</name>
</gene>
<name>A0A444YPB6_ARAHY</name>
<dbReference type="SMR" id="A0A444YPB6"/>
<accession>A0A444YPB6</accession>
<feature type="region of interest" description="Disordered" evidence="1">
    <location>
        <begin position="349"/>
        <end position="387"/>
    </location>
</feature>
<dbReference type="Pfam" id="PF13650">
    <property type="entry name" value="Asp_protease_2"/>
    <property type="match status" value="1"/>
</dbReference>
<dbReference type="CDD" id="cd00303">
    <property type="entry name" value="retropepsin_like"/>
    <property type="match status" value="1"/>
</dbReference>
<organism evidence="2 3">
    <name type="scientific">Arachis hypogaea</name>
    <name type="common">Peanut</name>
    <dbReference type="NCBI Taxonomy" id="3818"/>
    <lineage>
        <taxon>Eukaryota</taxon>
        <taxon>Viridiplantae</taxon>
        <taxon>Streptophyta</taxon>
        <taxon>Embryophyta</taxon>
        <taxon>Tracheophyta</taxon>
        <taxon>Spermatophyta</taxon>
        <taxon>Magnoliopsida</taxon>
        <taxon>eudicotyledons</taxon>
        <taxon>Gunneridae</taxon>
        <taxon>Pentapetalae</taxon>
        <taxon>rosids</taxon>
        <taxon>fabids</taxon>
        <taxon>Fabales</taxon>
        <taxon>Fabaceae</taxon>
        <taxon>Papilionoideae</taxon>
        <taxon>50 kb inversion clade</taxon>
        <taxon>dalbergioids sensu lato</taxon>
        <taxon>Dalbergieae</taxon>
        <taxon>Pterocarpus clade</taxon>
        <taxon>Arachis</taxon>
    </lineage>
</organism>
<dbReference type="Gene3D" id="2.40.70.10">
    <property type="entry name" value="Acid Proteases"/>
    <property type="match status" value="1"/>
</dbReference>
<dbReference type="Proteomes" id="UP000289738">
    <property type="component" value="Chromosome B06"/>
</dbReference>
<keyword evidence="3" id="KW-1185">Reference proteome</keyword>
<dbReference type="AlphaFoldDB" id="A0A444YPB6"/>
<evidence type="ECO:0000313" key="3">
    <source>
        <dbReference type="Proteomes" id="UP000289738"/>
    </source>
</evidence>
<dbReference type="EMBL" id="SDMP01000016">
    <property type="protein sequence ID" value="RYR03709.1"/>
    <property type="molecule type" value="Genomic_DNA"/>
</dbReference>
<comment type="caution">
    <text evidence="2">The sequence shown here is derived from an EMBL/GenBank/DDBJ whole genome shotgun (WGS) entry which is preliminary data.</text>
</comment>
<dbReference type="PANTHER" id="PTHR33067:SF39">
    <property type="entry name" value="TRANSCRIPTION FACTOR INTERACTOR AND REGULATOR CCHC(ZN) FAMILY"/>
    <property type="match status" value="1"/>
</dbReference>
<evidence type="ECO:0000313" key="2">
    <source>
        <dbReference type="EMBL" id="RYR03709.1"/>
    </source>
</evidence>
<sequence>MARMEAMLAKLNKEYEDMKKFWEEERGIMKSRGEVLKNLEFQVGHLSQQFPRPTDSFPSDTEKNPRGKMKKVRWEECKSINLSSEEGLKKECSIHSEHDEGKPRKDVREIEEMACPEQRKQQKEKEYLEPFVPQAPFPQRLKESEEDRSYSRFLDIFTTLSVNIPFIKILQQMPTYIRCMKDLLTKKGTLKGGKTVKMNKECSALIKKDILTKKRDPGCFHIPCAIGKTKIDKGFCDLGASINVMPLSLMKKLQINELRSTDVIVQLADKTQKKAEGLIENVLVKVGNHFLPTDFVVLDMEESYLHPVILGRPFLAIGKALIDVERGELILRIHDEQLTFQAFKPVHESEQESKELKEEHIESPVKENKNEPHGQHLELSLIDKQEA</sequence>
<evidence type="ECO:0000256" key="1">
    <source>
        <dbReference type="SAM" id="MobiDB-lite"/>
    </source>
</evidence>
<protein>
    <recommendedName>
        <fullName evidence="4">Aspartic peptidase DDI1-type domain-containing protein</fullName>
    </recommendedName>
</protein>
<feature type="compositionally biased region" description="Polar residues" evidence="1">
    <location>
        <begin position="47"/>
        <end position="59"/>
    </location>
</feature>